<keyword evidence="2" id="KW-1185">Reference proteome</keyword>
<comment type="caution">
    <text evidence="1">The sequence shown here is derived from an EMBL/GenBank/DDBJ whole genome shotgun (WGS) entry which is preliminary data.</text>
</comment>
<sequence length="194" mass="23164">MDLQQRLGNIKEQKRSHIVGTVECINEQWIFFDAESDEASMLEEMIDHDVEVFTLNRWEKGVFVEEGLIKMCDYFYKLENGDCLRFRKWLPQSYNKFLENFSEDLFLKYTSLLNNLSFSLYDCIHCHNQFIYSKDKQHFQGVNFIIYDNTETICSVHHHFSRNSKEIDRFEFTIATGKRAILTNLQKREKGVDT</sequence>
<dbReference type="Pfam" id="PF10949">
    <property type="entry name" value="DUF2777"/>
    <property type="match status" value="1"/>
</dbReference>
<protein>
    <submittedName>
        <fullName evidence="1">DUF2777 domain-containing protein</fullName>
    </submittedName>
</protein>
<proteinExistence type="predicted"/>
<reference evidence="1" key="1">
    <citation type="submission" date="2022-02" db="EMBL/GenBank/DDBJ databases">
        <title>Fredinandcohnia quinoae sp. nov. isolated from Chenopodium quinoa seeds.</title>
        <authorList>
            <person name="Saati-Santamaria Z."/>
            <person name="Flores-Felix J.D."/>
            <person name="Igual J.M."/>
            <person name="Velazquez E."/>
            <person name="Garcia-Fraile P."/>
            <person name="Martinez-Molina E."/>
        </authorList>
    </citation>
    <scope>NUCLEOTIDE SEQUENCE</scope>
    <source>
        <strain evidence="1">SECRCQ15</strain>
    </source>
</reference>
<dbReference type="InterPro" id="IPR024488">
    <property type="entry name" value="DUF2777"/>
</dbReference>
<dbReference type="RefSeq" id="WP_240255676.1">
    <property type="nucleotide sequence ID" value="NZ_JAKTTI010000015.1"/>
</dbReference>
<dbReference type="Proteomes" id="UP001431131">
    <property type="component" value="Unassembled WGS sequence"/>
</dbReference>
<evidence type="ECO:0000313" key="1">
    <source>
        <dbReference type="EMBL" id="MCH1625835.1"/>
    </source>
</evidence>
<evidence type="ECO:0000313" key="2">
    <source>
        <dbReference type="Proteomes" id="UP001431131"/>
    </source>
</evidence>
<dbReference type="AlphaFoldDB" id="A0AAW5E3L8"/>
<accession>A0AAW5E3L8</accession>
<gene>
    <name evidence="1" type="ORF">MJG50_10885</name>
</gene>
<organism evidence="1 2">
    <name type="scientific">Fredinandcohnia quinoae</name>
    <dbReference type="NCBI Taxonomy" id="2918902"/>
    <lineage>
        <taxon>Bacteria</taxon>
        <taxon>Bacillati</taxon>
        <taxon>Bacillota</taxon>
        <taxon>Bacilli</taxon>
        <taxon>Bacillales</taxon>
        <taxon>Bacillaceae</taxon>
        <taxon>Fredinandcohnia</taxon>
    </lineage>
</organism>
<name>A0AAW5E3L8_9BACI</name>
<dbReference type="EMBL" id="JAKTTI010000015">
    <property type="protein sequence ID" value="MCH1625835.1"/>
    <property type="molecule type" value="Genomic_DNA"/>
</dbReference>